<evidence type="ECO:0000313" key="2">
    <source>
        <dbReference type="EMBL" id="PPQ91650.1"/>
    </source>
</evidence>
<accession>A0A409XLR6</accession>
<proteinExistence type="predicted"/>
<sequence length="125" mass="14061">MPPDPPAHVPVPYPMYKCLGGYPTTKVFQSPTLPRKQPTVRRKLRKNPKAAITEKESMTVLDRIRIHFSRKSECGEDATPNMLLLNNCYTGKFIPSSFEGRRLARSKEIDVRSLSSLFAGTKGLV</sequence>
<feature type="compositionally biased region" description="Basic residues" evidence="1">
    <location>
        <begin position="38"/>
        <end position="48"/>
    </location>
</feature>
<dbReference type="Proteomes" id="UP000283269">
    <property type="component" value="Unassembled WGS sequence"/>
</dbReference>
<protein>
    <submittedName>
        <fullName evidence="2">Uncharacterized protein</fullName>
    </submittedName>
</protein>
<reference evidence="2 3" key="1">
    <citation type="journal article" date="2018" name="Evol. Lett.">
        <title>Horizontal gene cluster transfer increased hallucinogenic mushroom diversity.</title>
        <authorList>
            <person name="Reynolds H.T."/>
            <person name="Vijayakumar V."/>
            <person name="Gluck-Thaler E."/>
            <person name="Korotkin H.B."/>
            <person name="Matheny P.B."/>
            <person name="Slot J.C."/>
        </authorList>
    </citation>
    <scope>NUCLEOTIDE SEQUENCE [LARGE SCALE GENOMIC DNA]</scope>
    <source>
        <strain evidence="2 3">2631</strain>
    </source>
</reference>
<dbReference type="AlphaFoldDB" id="A0A409XLR6"/>
<evidence type="ECO:0000256" key="1">
    <source>
        <dbReference type="SAM" id="MobiDB-lite"/>
    </source>
</evidence>
<dbReference type="InParanoid" id="A0A409XLR6"/>
<organism evidence="2 3">
    <name type="scientific">Psilocybe cyanescens</name>
    <dbReference type="NCBI Taxonomy" id="93625"/>
    <lineage>
        <taxon>Eukaryota</taxon>
        <taxon>Fungi</taxon>
        <taxon>Dikarya</taxon>
        <taxon>Basidiomycota</taxon>
        <taxon>Agaricomycotina</taxon>
        <taxon>Agaricomycetes</taxon>
        <taxon>Agaricomycetidae</taxon>
        <taxon>Agaricales</taxon>
        <taxon>Agaricineae</taxon>
        <taxon>Strophariaceae</taxon>
        <taxon>Psilocybe</taxon>
    </lineage>
</organism>
<name>A0A409XLR6_PSICY</name>
<feature type="region of interest" description="Disordered" evidence="1">
    <location>
        <begin position="29"/>
        <end position="49"/>
    </location>
</feature>
<gene>
    <name evidence="2" type="ORF">CVT25_013205</name>
</gene>
<evidence type="ECO:0000313" key="3">
    <source>
        <dbReference type="Proteomes" id="UP000283269"/>
    </source>
</evidence>
<keyword evidence="3" id="KW-1185">Reference proteome</keyword>
<comment type="caution">
    <text evidence="2">The sequence shown here is derived from an EMBL/GenBank/DDBJ whole genome shotgun (WGS) entry which is preliminary data.</text>
</comment>
<dbReference type="EMBL" id="NHYD01001267">
    <property type="protein sequence ID" value="PPQ91650.1"/>
    <property type="molecule type" value="Genomic_DNA"/>
</dbReference>